<dbReference type="SUPFAM" id="SSF55874">
    <property type="entry name" value="ATPase domain of HSP90 chaperone/DNA topoisomerase II/histidine kinase"/>
    <property type="match status" value="1"/>
</dbReference>
<evidence type="ECO:0000256" key="4">
    <source>
        <dbReference type="SAM" id="Coils"/>
    </source>
</evidence>
<dbReference type="PANTHER" id="PTHR24421:SF62">
    <property type="entry name" value="SENSORY TRANSDUCTION HISTIDINE KINASE"/>
    <property type="match status" value="1"/>
</dbReference>
<keyword evidence="4" id="KW-0175">Coiled coil</keyword>
<dbReference type="EMBL" id="CP011542">
    <property type="protein sequence ID" value="AKK07332.1"/>
    <property type="molecule type" value="Genomic_DNA"/>
</dbReference>
<protein>
    <submittedName>
        <fullName evidence="7">Signal transduction histidine kinase</fullName>
    </submittedName>
</protein>
<reference evidence="8" key="2">
    <citation type="submission" date="2015-05" db="EMBL/GenBank/DDBJ databases">
        <title>Complete genome sequence of Corynebacterium mustelae DSM 45274, isolated from various tissues of a male ferret with lethal sepsis.</title>
        <authorList>
            <person name="Ruckert C."/>
            <person name="Albersmeier A."/>
            <person name="Winkler A."/>
            <person name="Tauch A."/>
        </authorList>
    </citation>
    <scope>NUCLEOTIDE SEQUENCE [LARGE SCALE GENOMIC DNA]</scope>
    <source>
        <strain evidence="8">DSM 45274</strain>
    </source>
</reference>
<dbReference type="GO" id="GO:0000155">
    <property type="term" value="F:phosphorelay sensor kinase activity"/>
    <property type="evidence" value="ECO:0007669"/>
    <property type="project" value="InterPro"/>
</dbReference>
<gene>
    <name evidence="7" type="primary">chrS</name>
    <name evidence="7" type="ORF">CMUST_15215</name>
</gene>
<dbReference type="CDD" id="cd16917">
    <property type="entry name" value="HATPase_UhpB-NarQ-NarX-like"/>
    <property type="match status" value="1"/>
</dbReference>
<dbReference type="PANTHER" id="PTHR24421">
    <property type="entry name" value="NITRATE/NITRITE SENSOR PROTEIN NARX-RELATED"/>
    <property type="match status" value="1"/>
</dbReference>
<keyword evidence="2 7" id="KW-0418">Kinase</keyword>
<dbReference type="Gene3D" id="3.30.565.10">
    <property type="entry name" value="Histidine kinase-like ATPase, C-terminal domain"/>
    <property type="match status" value="1"/>
</dbReference>
<dbReference type="KEGG" id="cmv:CMUST_15215"/>
<keyword evidence="5" id="KW-0812">Transmembrane</keyword>
<dbReference type="STRING" id="571915.CMUST_15215"/>
<organism evidence="7 8">
    <name type="scientific">Corynebacterium mustelae</name>
    <dbReference type="NCBI Taxonomy" id="571915"/>
    <lineage>
        <taxon>Bacteria</taxon>
        <taxon>Bacillati</taxon>
        <taxon>Actinomycetota</taxon>
        <taxon>Actinomycetes</taxon>
        <taxon>Mycobacteriales</taxon>
        <taxon>Corynebacteriaceae</taxon>
        <taxon>Corynebacterium</taxon>
    </lineage>
</organism>
<dbReference type="PIRSF" id="PIRSF037434">
    <property type="entry name" value="STHK_ChrS"/>
    <property type="match status" value="1"/>
</dbReference>
<keyword evidence="5" id="KW-1133">Transmembrane helix</keyword>
<sequence>MLLRVGLHVSFAFFLCLGAIQTPADRKQPLSAHYTLIMLGLVGVLAAVYLVGTTWEKRAVANNGNPAFRAQSTLASCWLILVTALWVALVAVSPSFVWLLFPLAFIYLHVIPLPINLLAVALGWAFAAFIPMYMAPETWTPSAAVGPGIGSIFATVVYFTYQALGREIDRQTQLSQQLIAAQQELAEKEHQAGRLEERERLSREIHDTVAQGLSSILLLSRAAQNELMHGDTDTAREQLHTIHEQAGASLSEARRFVRDLASPDLSDPLPQALQRVVARASTRDTALGIDRDYSLEVLGDETHPVPEPVSRAVIRVVQEAINNIHKHSTATKAVITVGIWEEEISIDVMDNGHIDHSPTPGFGITGLKKRIADLGGNLTVEFGLNDGEAVALTCRIPLTSRRDD</sequence>
<dbReference type="PATRIC" id="fig|571915.4.peg.3267"/>
<evidence type="ECO:0000259" key="6">
    <source>
        <dbReference type="Pfam" id="PF07730"/>
    </source>
</evidence>
<keyword evidence="3" id="KW-0902">Two-component regulatory system</keyword>
<keyword evidence="8" id="KW-1185">Reference proteome</keyword>
<dbReference type="InterPro" id="IPR050482">
    <property type="entry name" value="Sensor_HK_TwoCompSys"/>
</dbReference>
<reference evidence="7 8" key="1">
    <citation type="journal article" date="2015" name="Genome Announc.">
        <title>Complete Genome Sequence of the Type Strain Corynebacterium mustelae DSM 45274, Isolated from Various Tissues of a Male Ferret with Lethal Sepsis.</title>
        <authorList>
            <person name="Ruckert C."/>
            <person name="Eimer J."/>
            <person name="Winkler A."/>
            <person name="Tauch A."/>
        </authorList>
    </citation>
    <scope>NUCLEOTIDE SEQUENCE [LARGE SCALE GENOMIC DNA]</scope>
    <source>
        <strain evidence="7 8">DSM 45274</strain>
    </source>
</reference>
<keyword evidence="5" id="KW-0472">Membrane</keyword>
<accession>A0A0G3H878</accession>
<evidence type="ECO:0000256" key="1">
    <source>
        <dbReference type="ARBA" id="ARBA00022679"/>
    </source>
</evidence>
<dbReference type="Pfam" id="PF07730">
    <property type="entry name" value="HisKA_3"/>
    <property type="match status" value="1"/>
</dbReference>
<feature type="domain" description="Signal transduction histidine kinase subgroup 3 dimerisation and phosphoacceptor" evidence="6">
    <location>
        <begin position="197"/>
        <end position="264"/>
    </location>
</feature>
<dbReference type="Gene3D" id="1.20.5.1930">
    <property type="match status" value="1"/>
</dbReference>
<feature type="transmembrane region" description="Helical" evidence="5">
    <location>
        <begin position="31"/>
        <end position="52"/>
    </location>
</feature>
<dbReference type="Proteomes" id="UP000035199">
    <property type="component" value="Chromosome"/>
</dbReference>
<evidence type="ECO:0000256" key="2">
    <source>
        <dbReference type="ARBA" id="ARBA00022777"/>
    </source>
</evidence>
<evidence type="ECO:0000313" key="7">
    <source>
        <dbReference type="EMBL" id="AKK07332.1"/>
    </source>
</evidence>
<dbReference type="GO" id="GO:0046983">
    <property type="term" value="F:protein dimerization activity"/>
    <property type="evidence" value="ECO:0007669"/>
    <property type="project" value="InterPro"/>
</dbReference>
<dbReference type="InterPro" id="IPR017205">
    <property type="entry name" value="Sig_transdc_His_kinase_ChrS"/>
</dbReference>
<dbReference type="InterPro" id="IPR036890">
    <property type="entry name" value="HATPase_C_sf"/>
</dbReference>
<feature type="coiled-coil region" evidence="4">
    <location>
        <begin position="171"/>
        <end position="198"/>
    </location>
</feature>
<dbReference type="GO" id="GO:0016020">
    <property type="term" value="C:membrane"/>
    <property type="evidence" value="ECO:0007669"/>
    <property type="project" value="InterPro"/>
</dbReference>
<evidence type="ECO:0000313" key="8">
    <source>
        <dbReference type="Proteomes" id="UP000035199"/>
    </source>
</evidence>
<evidence type="ECO:0000256" key="5">
    <source>
        <dbReference type="SAM" id="Phobius"/>
    </source>
</evidence>
<dbReference type="AlphaFoldDB" id="A0A0G3H878"/>
<name>A0A0G3H878_9CORY</name>
<dbReference type="InterPro" id="IPR011712">
    <property type="entry name" value="Sig_transdc_His_kin_sub3_dim/P"/>
</dbReference>
<feature type="transmembrane region" description="Helical" evidence="5">
    <location>
        <begin position="142"/>
        <end position="161"/>
    </location>
</feature>
<feature type="transmembrane region" description="Helical" evidence="5">
    <location>
        <begin position="106"/>
        <end position="130"/>
    </location>
</feature>
<keyword evidence="1" id="KW-0808">Transferase</keyword>
<proteinExistence type="predicted"/>
<evidence type="ECO:0000256" key="3">
    <source>
        <dbReference type="ARBA" id="ARBA00023012"/>
    </source>
</evidence>
<feature type="transmembrane region" description="Helical" evidence="5">
    <location>
        <begin position="73"/>
        <end position="100"/>
    </location>
</feature>